<proteinExistence type="predicted"/>
<name>A0ABM0MRJ7_SACKO</name>
<dbReference type="PANTHER" id="PTHR47510:SF3">
    <property type="entry name" value="ENDO_EXONUCLEASE_PHOSPHATASE DOMAIN-CONTAINING PROTEIN"/>
    <property type="match status" value="1"/>
</dbReference>
<dbReference type="PANTHER" id="PTHR47510">
    <property type="entry name" value="REVERSE TRANSCRIPTASE DOMAIN-CONTAINING PROTEIN"/>
    <property type="match status" value="1"/>
</dbReference>
<evidence type="ECO:0000313" key="1">
    <source>
        <dbReference type="Proteomes" id="UP000694865"/>
    </source>
</evidence>
<feature type="non-terminal residue" evidence="2">
    <location>
        <position position="208"/>
    </location>
</feature>
<gene>
    <name evidence="2" type="primary">LOC102801178</name>
</gene>
<dbReference type="Proteomes" id="UP000694865">
    <property type="component" value="Unplaced"/>
</dbReference>
<organism evidence="1 2">
    <name type="scientific">Saccoglossus kowalevskii</name>
    <name type="common">Acorn worm</name>
    <dbReference type="NCBI Taxonomy" id="10224"/>
    <lineage>
        <taxon>Eukaryota</taxon>
        <taxon>Metazoa</taxon>
        <taxon>Hemichordata</taxon>
        <taxon>Enteropneusta</taxon>
        <taxon>Harrimaniidae</taxon>
        <taxon>Saccoglossus</taxon>
    </lineage>
</organism>
<keyword evidence="1" id="KW-1185">Reference proteome</keyword>
<accession>A0ABM0MRJ7</accession>
<evidence type="ECO:0000313" key="2">
    <source>
        <dbReference type="RefSeq" id="XP_006822638.1"/>
    </source>
</evidence>
<dbReference type="InterPro" id="IPR043502">
    <property type="entry name" value="DNA/RNA_pol_sf"/>
</dbReference>
<sequence length="208" mass="23204">MTTPQSLKSRDAPDKVLTGSYDIANEFNNFFTNIGPELARKIHPSVNFNHYLTGNFPSSFFLQAVTEQDIMKFIYRLDPNKAMGHDHVHPKLVIDAVKYISKPLAHILKCSIAQGVFPDSLKLATITPVYKKGSALDVGNYRPISILPVFSKIFESAVNHQLLGFLNKFNILLSSQYGFRKKYSTALALVDLVSDITANMDNGFVTFG</sequence>
<reference evidence="2" key="1">
    <citation type="submission" date="2025-08" db="UniProtKB">
        <authorList>
            <consortium name="RefSeq"/>
        </authorList>
    </citation>
    <scope>IDENTIFICATION</scope>
    <source>
        <tissue evidence="2">Testes</tissue>
    </source>
</reference>
<dbReference type="RefSeq" id="XP_006822638.1">
    <property type="nucleotide sequence ID" value="XM_006822575.1"/>
</dbReference>
<dbReference type="GeneID" id="102801178"/>
<dbReference type="SUPFAM" id="SSF56672">
    <property type="entry name" value="DNA/RNA polymerases"/>
    <property type="match status" value="1"/>
</dbReference>
<protein>
    <submittedName>
        <fullName evidence="2">RNA-directed DNA polymerase from mobile element jockey-like</fullName>
    </submittedName>
</protein>